<dbReference type="PANTHER" id="PTHR10706:SF130">
    <property type="entry name" value="F-BOX ONLY PROTEIN 31"/>
    <property type="match status" value="1"/>
</dbReference>
<dbReference type="UniPathway" id="UPA00143"/>
<keyword evidence="2" id="KW-0833">Ubl conjugation pathway</keyword>
<organism evidence="5 6">
    <name type="scientific">Penicilliopsis zonata CBS 506.65</name>
    <dbReference type="NCBI Taxonomy" id="1073090"/>
    <lineage>
        <taxon>Eukaryota</taxon>
        <taxon>Fungi</taxon>
        <taxon>Dikarya</taxon>
        <taxon>Ascomycota</taxon>
        <taxon>Pezizomycotina</taxon>
        <taxon>Eurotiomycetes</taxon>
        <taxon>Eurotiomycetidae</taxon>
        <taxon>Eurotiales</taxon>
        <taxon>Aspergillaceae</taxon>
        <taxon>Penicilliopsis</taxon>
    </lineage>
</organism>
<proteinExistence type="predicted"/>
<dbReference type="SMART" id="SM00256">
    <property type="entry name" value="FBOX"/>
    <property type="match status" value="1"/>
</dbReference>
<protein>
    <recommendedName>
        <fullName evidence="4">F-box domain-containing protein</fullName>
    </recommendedName>
</protein>
<dbReference type="OrthoDB" id="722566at2759"/>
<accession>A0A1L9SI75</accession>
<name>A0A1L9SI75_9EURO</name>
<dbReference type="PROSITE" id="PS50181">
    <property type="entry name" value="FBOX"/>
    <property type="match status" value="1"/>
</dbReference>
<evidence type="ECO:0000259" key="4">
    <source>
        <dbReference type="PROSITE" id="PS50181"/>
    </source>
</evidence>
<dbReference type="AlphaFoldDB" id="A0A1L9SI75"/>
<dbReference type="RefSeq" id="XP_022581440.1">
    <property type="nucleotide sequence ID" value="XM_022722854.1"/>
</dbReference>
<dbReference type="EMBL" id="KV878341">
    <property type="protein sequence ID" value="OJJ46930.1"/>
    <property type="molecule type" value="Genomic_DNA"/>
</dbReference>
<dbReference type="InterPro" id="IPR001810">
    <property type="entry name" value="F-box_dom"/>
</dbReference>
<dbReference type="GeneID" id="34609319"/>
<feature type="region of interest" description="Disordered" evidence="3">
    <location>
        <begin position="1"/>
        <end position="69"/>
    </location>
</feature>
<evidence type="ECO:0000313" key="6">
    <source>
        <dbReference type="Proteomes" id="UP000184188"/>
    </source>
</evidence>
<dbReference type="PANTHER" id="PTHR10706">
    <property type="entry name" value="F-BOX FAMILY PROTEIN"/>
    <property type="match status" value="1"/>
</dbReference>
<dbReference type="Proteomes" id="UP000184188">
    <property type="component" value="Unassembled WGS sequence"/>
</dbReference>
<dbReference type="Pfam" id="PF12014">
    <property type="entry name" value="Cyclin_D1_bind"/>
    <property type="match status" value="1"/>
</dbReference>
<sequence>MDVYSDTGAGTDPATDYQYLRSDAERQSAAAQTVSQDYDQAFPQPSPPQQTESQNGSHDGNAIDGSRIPFDDPSESPHLAWLPSELLNEILSYLTARDLAHVSTTCRTLAAHASNDMLWASLVNAQLSIPLADPGPFGSFRELFIAHHPYWFIPRHKVWISDTEHTGNLILARYDYRRGVIEAYRVIAERPVPQSEVWDWNPEVVVLTFDPKVRLWLDDPVILLKNNKLNGKPTRYYLHGEIRMPMEIESQHVYNAISLCPREYPSDLEHARPDKQWPPPAIPSSTRVYREVERHWSEWNERPRSIAQVSEAAFRIRRWAHFGVGMYLFTAGTSEALSTYATLDSSLYTPTKQKPYQGIWVGDYLAHGCEFILFLQRDGNNAHNNNDSPSMNRGSLEGIKLTGDPNVPRGEVSFIADDIGDDGLVRIAGADEAPFQGSRIVRSRGHVAGLGFQDDVFISSQLILISTNCIAHYWESMGHVTYFRRVDIDALLNT</sequence>
<dbReference type="Pfam" id="PF12937">
    <property type="entry name" value="F-box-like"/>
    <property type="match status" value="1"/>
</dbReference>
<dbReference type="VEuPathDB" id="FungiDB:ASPZODRAFT_131840"/>
<feature type="domain" description="F-box" evidence="4">
    <location>
        <begin position="76"/>
        <end position="122"/>
    </location>
</feature>
<keyword evidence="6" id="KW-1185">Reference proteome</keyword>
<evidence type="ECO:0000256" key="1">
    <source>
        <dbReference type="ARBA" id="ARBA00004906"/>
    </source>
</evidence>
<dbReference type="InterPro" id="IPR036047">
    <property type="entry name" value="F-box-like_dom_sf"/>
</dbReference>
<dbReference type="STRING" id="1073090.A0A1L9SI75"/>
<gene>
    <name evidence="5" type="ORF">ASPZODRAFT_131840</name>
</gene>
<reference evidence="6" key="1">
    <citation type="journal article" date="2017" name="Genome Biol.">
        <title>Comparative genomics reveals high biological diversity and specific adaptations in the industrially and medically important fungal genus Aspergillus.</title>
        <authorList>
            <person name="de Vries R.P."/>
            <person name="Riley R."/>
            <person name="Wiebenga A."/>
            <person name="Aguilar-Osorio G."/>
            <person name="Amillis S."/>
            <person name="Uchima C.A."/>
            <person name="Anderluh G."/>
            <person name="Asadollahi M."/>
            <person name="Askin M."/>
            <person name="Barry K."/>
            <person name="Battaglia E."/>
            <person name="Bayram O."/>
            <person name="Benocci T."/>
            <person name="Braus-Stromeyer S.A."/>
            <person name="Caldana C."/>
            <person name="Canovas D."/>
            <person name="Cerqueira G.C."/>
            <person name="Chen F."/>
            <person name="Chen W."/>
            <person name="Choi C."/>
            <person name="Clum A."/>
            <person name="Dos Santos R.A."/>
            <person name="Damasio A.R."/>
            <person name="Diallinas G."/>
            <person name="Emri T."/>
            <person name="Fekete E."/>
            <person name="Flipphi M."/>
            <person name="Freyberg S."/>
            <person name="Gallo A."/>
            <person name="Gournas C."/>
            <person name="Habgood R."/>
            <person name="Hainaut M."/>
            <person name="Harispe M.L."/>
            <person name="Henrissat B."/>
            <person name="Hilden K.S."/>
            <person name="Hope R."/>
            <person name="Hossain A."/>
            <person name="Karabika E."/>
            <person name="Karaffa L."/>
            <person name="Karanyi Z."/>
            <person name="Krasevec N."/>
            <person name="Kuo A."/>
            <person name="Kusch H."/>
            <person name="LaButti K."/>
            <person name="Lagendijk E.L."/>
            <person name="Lapidus A."/>
            <person name="Levasseur A."/>
            <person name="Lindquist E."/>
            <person name="Lipzen A."/>
            <person name="Logrieco A.F."/>
            <person name="MacCabe A."/>
            <person name="Maekelae M.R."/>
            <person name="Malavazi I."/>
            <person name="Melin P."/>
            <person name="Meyer V."/>
            <person name="Mielnichuk N."/>
            <person name="Miskei M."/>
            <person name="Molnar A.P."/>
            <person name="Mule G."/>
            <person name="Ngan C.Y."/>
            <person name="Orejas M."/>
            <person name="Orosz E."/>
            <person name="Ouedraogo J.P."/>
            <person name="Overkamp K.M."/>
            <person name="Park H.-S."/>
            <person name="Perrone G."/>
            <person name="Piumi F."/>
            <person name="Punt P.J."/>
            <person name="Ram A.F."/>
            <person name="Ramon A."/>
            <person name="Rauscher S."/>
            <person name="Record E."/>
            <person name="Riano-Pachon D.M."/>
            <person name="Robert V."/>
            <person name="Roehrig J."/>
            <person name="Ruller R."/>
            <person name="Salamov A."/>
            <person name="Salih N.S."/>
            <person name="Samson R.A."/>
            <person name="Sandor E."/>
            <person name="Sanguinetti M."/>
            <person name="Schuetze T."/>
            <person name="Sepcic K."/>
            <person name="Shelest E."/>
            <person name="Sherlock G."/>
            <person name="Sophianopoulou V."/>
            <person name="Squina F.M."/>
            <person name="Sun H."/>
            <person name="Susca A."/>
            <person name="Todd R.B."/>
            <person name="Tsang A."/>
            <person name="Unkles S.E."/>
            <person name="van de Wiele N."/>
            <person name="van Rossen-Uffink D."/>
            <person name="Oliveira J.V."/>
            <person name="Vesth T.C."/>
            <person name="Visser J."/>
            <person name="Yu J.-H."/>
            <person name="Zhou M."/>
            <person name="Andersen M.R."/>
            <person name="Archer D.B."/>
            <person name="Baker S.E."/>
            <person name="Benoit I."/>
            <person name="Brakhage A.A."/>
            <person name="Braus G.H."/>
            <person name="Fischer R."/>
            <person name="Frisvad J.C."/>
            <person name="Goldman G.H."/>
            <person name="Houbraken J."/>
            <person name="Oakley B."/>
            <person name="Pocsi I."/>
            <person name="Scazzocchio C."/>
            <person name="Seiboth B."/>
            <person name="vanKuyk P.A."/>
            <person name="Wortman J."/>
            <person name="Dyer P.S."/>
            <person name="Grigoriev I.V."/>
        </authorList>
    </citation>
    <scope>NUCLEOTIDE SEQUENCE [LARGE SCALE GENOMIC DNA]</scope>
    <source>
        <strain evidence="6">CBS 506.65</strain>
    </source>
</reference>
<dbReference type="InterPro" id="IPR045048">
    <property type="entry name" value="FBXO31/39"/>
</dbReference>
<evidence type="ECO:0000256" key="2">
    <source>
        <dbReference type="ARBA" id="ARBA00022786"/>
    </source>
</evidence>
<dbReference type="SUPFAM" id="SSF81383">
    <property type="entry name" value="F-box domain"/>
    <property type="match status" value="1"/>
</dbReference>
<dbReference type="GO" id="GO:0016567">
    <property type="term" value="P:protein ubiquitination"/>
    <property type="evidence" value="ECO:0007669"/>
    <property type="project" value="UniProtKB-UniPathway"/>
</dbReference>
<feature type="compositionally biased region" description="Polar residues" evidence="3">
    <location>
        <begin position="29"/>
        <end position="38"/>
    </location>
</feature>
<dbReference type="Gene3D" id="1.20.1280.50">
    <property type="match status" value="1"/>
</dbReference>
<comment type="pathway">
    <text evidence="1">Protein modification; protein ubiquitination.</text>
</comment>
<evidence type="ECO:0000256" key="3">
    <source>
        <dbReference type="SAM" id="MobiDB-lite"/>
    </source>
</evidence>
<evidence type="ECO:0000313" key="5">
    <source>
        <dbReference type="EMBL" id="OJJ46930.1"/>
    </source>
</evidence>